<evidence type="ECO:0000256" key="2">
    <source>
        <dbReference type="ARBA" id="ARBA00022825"/>
    </source>
</evidence>
<keyword evidence="7" id="KW-1185">Reference proteome</keyword>
<organism evidence="6 7">
    <name type="scientific">Roseisolibacter agri</name>
    <dbReference type="NCBI Taxonomy" id="2014610"/>
    <lineage>
        <taxon>Bacteria</taxon>
        <taxon>Pseudomonadati</taxon>
        <taxon>Gemmatimonadota</taxon>
        <taxon>Gemmatimonadia</taxon>
        <taxon>Gemmatimonadales</taxon>
        <taxon>Gemmatimonadaceae</taxon>
        <taxon>Roseisolibacter</taxon>
    </lineage>
</organism>
<dbReference type="Gene3D" id="2.120.10.30">
    <property type="entry name" value="TolB, C-terminal domain"/>
    <property type="match status" value="2"/>
</dbReference>
<dbReference type="RefSeq" id="WP_284348695.1">
    <property type="nucleotide sequence ID" value="NZ_BRXS01000001.1"/>
</dbReference>
<dbReference type="SUPFAM" id="SSF82171">
    <property type="entry name" value="DPP6 N-terminal domain-like"/>
    <property type="match status" value="1"/>
</dbReference>
<dbReference type="SUPFAM" id="SSF53474">
    <property type="entry name" value="alpha/beta-Hydrolases"/>
    <property type="match status" value="1"/>
</dbReference>
<dbReference type="Pfam" id="PF26549">
    <property type="entry name" value="Tricorn_N"/>
    <property type="match status" value="1"/>
</dbReference>
<dbReference type="InterPro" id="IPR001375">
    <property type="entry name" value="Peptidase_S9_cat"/>
</dbReference>
<dbReference type="Proteomes" id="UP001161325">
    <property type="component" value="Unassembled WGS sequence"/>
</dbReference>
<feature type="domain" description="Peptidase S9 prolyl oligopeptidase catalytic" evidence="5">
    <location>
        <begin position="457"/>
        <end position="658"/>
    </location>
</feature>
<dbReference type="AlphaFoldDB" id="A0AA37Q428"/>
<dbReference type="GO" id="GO:0006508">
    <property type="term" value="P:proteolysis"/>
    <property type="evidence" value="ECO:0007669"/>
    <property type="project" value="InterPro"/>
</dbReference>
<dbReference type="InterPro" id="IPR011042">
    <property type="entry name" value="6-blade_b-propeller_TolB-like"/>
</dbReference>
<reference evidence="6" key="1">
    <citation type="submission" date="2022-08" db="EMBL/GenBank/DDBJ databases">
        <title>Draft genome sequencing of Roseisolibacter agri AW1220.</title>
        <authorList>
            <person name="Tobiishi Y."/>
            <person name="Tonouchi A."/>
        </authorList>
    </citation>
    <scope>NUCLEOTIDE SEQUENCE</scope>
    <source>
        <strain evidence="6">AW1220</strain>
    </source>
</reference>
<sequence length="666" mass="72624">MLRRLAAALPLALAPALASVAAAQAPRPMTPEDVMGVRGVSGPQLSPDGQWIAYVVSVTDTVENAVDSDVWLVRTDGSAPARRLTTSKKSDGSPRWSPDGRRLAFVSAREERPQIFVLDPNGGEAERLTDAKTAVSAFQWSPDGRRIAYVAARTPTADEERRQKAKDDAIVVDSLFPHTRLWILDVAERKARELVQGDFSVGDPQWSPDGRQLAYVVTPTPKADDGSKSDVWVVAADGSAQPRKLTDNPGSDASPRWSPDGQSIAFLTRAGTSADVGMLRLAVMPAAGGASRVVTAPDFAYQPSDPSWSRDGRTLRFEANTRTTGNVFTVPASGGTPRALFTDAAWLGDADVSDDGATIALLRSDLRTPPDVHVARVGARGATAPRRLTDHNPQVRTLAIGRTETLRYRGHDGLEVEGLVIYPADFKPGQRYPLVTQVHGGPAGAWLDRFPSNYGSYAHVWTGRGWIVFQPNPRGSTGYGEAFLRANIRDWGNGDYRDIQIGIDSLVARGVADPQRLAQAGWSYGGYMTAWTLTQTQRFKAVMVGAGLTNMESMYGTNDIPSTLDGYFGGTPYDNVEEYRKRSAMTFIKQAKTPTLILHGQQDMRVPTGQAQELYLGLKRNGVPVSLVFYPREGHGLGEPRHQLDKMRRELAWMTRWTLDGAKVMQ</sequence>
<keyword evidence="1" id="KW-0378">Hydrolase</keyword>
<feature type="region of interest" description="Disordered" evidence="3">
    <location>
        <begin position="238"/>
        <end position="259"/>
    </location>
</feature>
<protein>
    <submittedName>
        <fullName evidence="6">Peptidase S9</fullName>
    </submittedName>
</protein>
<comment type="caution">
    <text evidence="6">The sequence shown here is derived from an EMBL/GenBank/DDBJ whole genome shotgun (WGS) entry which is preliminary data.</text>
</comment>
<dbReference type="PANTHER" id="PTHR42776:SF27">
    <property type="entry name" value="DIPEPTIDYL PEPTIDASE FAMILY MEMBER 6"/>
    <property type="match status" value="1"/>
</dbReference>
<feature type="chain" id="PRO_5041214208" evidence="4">
    <location>
        <begin position="22"/>
        <end position="666"/>
    </location>
</feature>
<evidence type="ECO:0000313" key="7">
    <source>
        <dbReference type="Proteomes" id="UP001161325"/>
    </source>
</evidence>
<dbReference type="Pfam" id="PF00326">
    <property type="entry name" value="Peptidase_S9"/>
    <property type="match status" value="1"/>
</dbReference>
<proteinExistence type="predicted"/>
<gene>
    <name evidence="6" type="ORF">rosag_07600</name>
</gene>
<name>A0AA37Q428_9BACT</name>
<dbReference type="InterPro" id="IPR029058">
    <property type="entry name" value="AB_hydrolase_fold"/>
</dbReference>
<evidence type="ECO:0000256" key="1">
    <source>
        <dbReference type="ARBA" id="ARBA00022801"/>
    </source>
</evidence>
<dbReference type="PANTHER" id="PTHR42776">
    <property type="entry name" value="SERINE PEPTIDASE S9 FAMILY MEMBER"/>
    <property type="match status" value="1"/>
</dbReference>
<dbReference type="Gene3D" id="3.40.50.1820">
    <property type="entry name" value="alpha/beta hydrolase"/>
    <property type="match status" value="1"/>
</dbReference>
<accession>A0AA37Q428</accession>
<evidence type="ECO:0000313" key="6">
    <source>
        <dbReference type="EMBL" id="GLC24247.1"/>
    </source>
</evidence>
<keyword evidence="2" id="KW-0720">Serine protease</keyword>
<evidence type="ECO:0000256" key="4">
    <source>
        <dbReference type="SAM" id="SignalP"/>
    </source>
</evidence>
<keyword evidence="2" id="KW-0645">Protease</keyword>
<feature type="signal peptide" evidence="4">
    <location>
        <begin position="1"/>
        <end position="21"/>
    </location>
</feature>
<evidence type="ECO:0000259" key="5">
    <source>
        <dbReference type="Pfam" id="PF00326"/>
    </source>
</evidence>
<dbReference type="InterPro" id="IPR011659">
    <property type="entry name" value="WD40"/>
</dbReference>
<dbReference type="EMBL" id="BRXS01000001">
    <property type="protein sequence ID" value="GLC24247.1"/>
    <property type="molecule type" value="Genomic_DNA"/>
</dbReference>
<keyword evidence="4" id="KW-0732">Signal</keyword>
<dbReference type="Pfam" id="PF07676">
    <property type="entry name" value="PD40"/>
    <property type="match status" value="2"/>
</dbReference>
<dbReference type="GO" id="GO:0004252">
    <property type="term" value="F:serine-type endopeptidase activity"/>
    <property type="evidence" value="ECO:0007669"/>
    <property type="project" value="TreeGrafter"/>
</dbReference>
<evidence type="ECO:0000256" key="3">
    <source>
        <dbReference type="SAM" id="MobiDB-lite"/>
    </source>
</evidence>